<name>A0ABD2HVB4_9BILA</name>
<evidence type="ECO:0000256" key="2">
    <source>
        <dbReference type="SAM" id="MobiDB-lite"/>
    </source>
</evidence>
<evidence type="ECO:0000313" key="6">
    <source>
        <dbReference type="Proteomes" id="UP001620626"/>
    </source>
</evidence>
<dbReference type="SUPFAM" id="SSF56801">
    <property type="entry name" value="Acetyl-CoA synthetase-like"/>
    <property type="match status" value="1"/>
</dbReference>
<dbReference type="Proteomes" id="UP001620626">
    <property type="component" value="Unassembled WGS sequence"/>
</dbReference>
<dbReference type="InterPro" id="IPR025110">
    <property type="entry name" value="AMP-bd_C"/>
</dbReference>
<dbReference type="EMBL" id="JBICBT010001381">
    <property type="protein sequence ID" value="KAL3070546.1"/>
    <property type="molecule type" value="Genomic_DNA"/>
</dbReference>
<evidence type="ECO:0000313" key="5">
    <source>
        <dbReference type="EMBL" id="KAL3070546.1"/>
    </source>
</evidence>
<evidence type="ECO:0000256" key="1">
    <source>
        <dbReference type="ARBA" id="ARBA00006432"/>
    </source>
</evidence>
<sequence>MQFQRQKLQKICATLFLKCQLRRSSNFVELAGFTATTDSKQYAAKKLLLLKNGSSRSYNDVNVAAGRFSALLNKKYGIQKGDTVLCRTSKTVDALALYLAVLRLGAIYVPLNPTYTKRETEHFVNDAKPKVMVSLNASEDASFTQSGFDVKHVLCEKRLAEEALKQEPNCEVEPAEKDEVACILYTSGTTGRPKGAMVTHGGLVANAETCTDIWHFSENDINLHVLPFYHIHGLFISFNCTLMSKSSCIFLPKFDVDETIAYLPKSTAMMGVPTFYARMVEHAGLNRAAVKNMRVFISGSAQLTPQVFEKFETMTGMRILERYGMTETLVSTSNPYEPISARTSGSVGQPVKGVQARINADGVIEVKSPSLFNGYLNLPEKTKQEFTADGFFITGDMGEIDQNGFVWIKGRQKDLIITGGLNVYPPEVEDVVTNIFGEKLKECAIIGVPHPDFGEAVVAVCEPSDAFAEKLSGGAHQLTDDEKNAFRQTLAPYKIPKAVQFMPLPRNHLGKVQKNVLRAMPELKELFALLLGQHSFVSQSATDVFACVSSNSAVRTRPNSMTLLINVAIFFNILHTFSLNFYFRWICNDVWMDIFPFFRRPQLGLKLALISPRFDALVDTHFDGKPELTISNWTIISKDKGPKSKLSVRIGDKFVRFPFPDRPLPNKISFKHLQILYIDHSVIEFLCSNKPIWDRSGTKLELTVSNITEDNHPIWAVFAQKIWPIFAPSIRHFTCVGHLDNLRRRTSPTILTDLNISSIGSGHLFPDGIADDGPNATDSQALSKWLHMPSKNGQPKQLFCEDFIANLDWINGFKETFLRATASVSYKVRFGICWLIKSIEPLELVNERTKEKLILEQKARKSWLMKRCSIIVGETEATIQWEDNQNLDDKFNNVKFNLCGGRSSTGPSCRSQRKKKKKKKRAKALKRRRTARK</sequence>
<dbReference type="Gene3D" id="3.30.300.30">
    <property type="match status" value="1"/>
</dbReference>
<accession>A0ABD2HVB4</accession>
<dbReference type="PANTHER" id="PTHR43201">
    <property type="entry name" value="ACYL-COA SYNTHETASE"/>
    <property type="match status" value="1"/>
</dbReference>
<dbReference type="Pfam" id="PF13193">
    <property type="entry name" value="AMP-binding_C"/>
    <property type="match status" value="1"/>
</dbReference>
<feature type="domain" description="AMP-binding enzyme C-terminal" evidence="4">
    <location>
        <begin position="439"/>
        <end position="511"/>
    </location>
</feature>
<feature type="domain" description="AMP-dependent synthetase/ligase" evidence="3">
    <location>
        <begin position="49"/>
        <end position="376"/>
    </location>
</feature>
<comment type="caution">
    <text evidence="5">The sequence shown here is derived from an EMBL/GenBank/DDBJ whole genome shotgun (WGS) entry which is preliminary data.</text>
</comment>
<dbReference type="InterPro" id="IPR042099">
    <property type="entry name" value="ANL_N_sf"/>
</dbReference>
<dbReference type="InterPro" id="IPR000873">
    <property type="entry name" value="AMP-dep_synth/lig_dom"/>
</dbReference>
<dbReference type="Gene3D" id="3.40.50.12780">
    <property type="entry name" value="N-terminal domain of ligase-like"/>
    <property type="match status" value="1"/>
</dbReference>
<dbReference type="PROSITE" id="PS00455">
    <property type="entry name" value="AMP_BINDING"/>
    <property type="match status" value="1"/>
</dbReference>
<gene>
    <name evidence="5" type="ORF">niasHT_032336</name>
</gene>
<proteinExistence type="inferred from homology"/>
<dbReference type="InterPro" id="IPR045851">
    <property type="entry name" value="AMP-bd_C_sf"/>
</dbReference>
<protein>
    <submittedName>
        <fullName evidence="5">Uncharacterized protein</fullName>
    </submittedName>
</protein>
<dbReference type="AlphaFoldDB" id="A0ABD2HVB4"/>
<dbReference type="PANTHER" id="PTHR43201:SF8">
    <property type="entry name" value="ACYL-COA SYNTHETASE FAMILY MEMBER 3"/>
    <property type="match status" value="1"/>
</dbReference>
<reference evidence="5 6" key="1">
    <citation type="submission" date="2024-10" db="EMBL/GenBank/DDBJ databases">
        <authorList>
            <person name="Kim D."/>
        </authorList>
    </citation>
    <scope>NUCLEOTIDE SEQUENCE [LARGE SCALE GENOMIC DNA]</scope>
    <source>
        <strain evidence="5">BH-2024</strain>
    </source>
</reference>
<keyword evidence="6" id="KW-1185">Reference proteome</keyword>
<evidence type="ECO:0000259" key="4">
    <source>
        <dbReference type="Pfam" id="PF13193"/>
    </source>
</evidence>
<organism evidence="5 6">
    <name type="scientific">Heterodera trifolii</name>
    <dbReference type="NCBI Taxonomy" id="157864"/>
    <lineage>
        <taxon>Eukaryota</taxon>
        <taxon>Metazoa</taxon>
        <taxon>Ecdysozoa</taxon>
        <taxon>Nematoda</taxon>
        <taxon>Chromadorea</taxon>
        <taxon>Rhabditida</taxon>
        <taxon>Tylenchina</taxon>
        <taxon>Tylenchomorpha</taxon>
        <taxon>Tylenchoidea</taxon>
        <taxon>Heteroderidae</taxon>
        <taxon>Heteroderinae</taxon>
        <taxon>Heterodera</taxon>
    </lineage>
</organism>
<feature type="region of interest" description="Disordered" evidence="2">
    <location>
        <begin position="902"/>
        <end position="933"/>
    </location>
</feature>
<feature type="compositionally biased region" description="Basic residues" evidence="2">
    <location>
        <begin position="911"/>
        <end position="933"/>
    </location>
</feature>
<dbReference type="Pfam" id="PF00501">
    <property type="entry name" value="AMP-binding"/>
    <property type="match status" value="1"/>
</dbReference>
<comment type="similarity">
    <text evidence="1">Belongs to the ATP-dependent AMP-binding enzyme family.</text>
</comment>
<dbReference type="InterPro" id="IPR020845">
    <property type="entry name" value="AMP-binding_CS"/>
</dbReference>
<evidence type="ECO:0000259" key="3">
    <source>
        <dbReference type="Pfam" id="PF00501"/>
    </source>
</evidence>